<evidence type="ECO:0000313" key="2">
    <source>
        <dbReference type="EMBL" id="RJY08403.1"/>
    </source>
</evidence>
<keyword evidence="1" id="KW-0732">Signal</keyword>
<sequence>MQDENIMRKLFFAATASVAALAIPSVAHAQAEVFGGISGGYHDLGVENEVEDIFDGVTIEDGSFIFGGFVGADVMAGESLFVGAEANFHLGTEALDSEYGASARIGFVDAGGAKYYLRGGYQELNLDYSNIIFIDGEELTDADFVGLDDTAGDYLVGAGVEFPLGESSMLRVNVDTIGFDTARATAGVGFRF</sequence>
<dbReference type="InterPro" id="IPR011250">
    <property type="entry name" value="OMP/PagP_B-barrel"/>
</dbReference>
<evidence type="ECO:0008006" key="4">
    <source>
        <dbReference type="Google" id="ProtNLM"/>
    </source>
</evidence>
<comment type="caution">
    <text evidence="2">The sequence shown here is derived from an EMBL/GenBank/DDBJ whole genome shotgun (WGS) entry which is preliminary data.</text>
</comment>
<feature type="chain" id="PRO_5019384717" description="Outer membrane protein beta-barrel domain-containing protein" evidence="1">
    <location>
        <begin position="30"/>
        <end position="192"/>
    </location>
</feature>
<dbReference type="Proteomes" id="UP000285232">
    <property type="component" value="Unassembled WGS sequence"/>
</dbReference>
<dbReference type="SUPFAM" id="SSF56925">
    <property type="entry name" value="OMPA-like"/>
    <property type="match status" value="1"/>
</dbReference>
<accession>A0A419RRH7</accession>
<name>A0A419RRH7_9SPHN</name>
<organism evidence="2 3">
    <name type="scientific">Aurantiacibacter aquimixticola</name>
    <dbReference type="NCBI Taxonomy" id="1958945"/>
    <lineage>
        <taxon>Bacteria</taxon>
        <taxon>Pseudomonadati</taxon>
        <taxon>Pseudomonadota</taxon>
        <taxon>Alphaproteobacteria</taxon>
        <taxon>Sphingomonadales</taxon>
        <taxon>Erythrobacteraceae</taxon>
        <taxon>Aurantiacibacter</taxon>
    </lineage>
</organism>
<dbReference type="AlphaFoldDB" id="A0A419RRH7"/>
<protein>
    <recommendedName>
        <fullName evidence="4">Outer membrane protein beta-barrel domain-containing protein</fullName>
    </recommendedName>
</protein>
<reference evidence="2 3" key="1">
    <citation type="journal article" date="2017" name="Int. J. Syst. Evol. Microbiol.">
        <title>Erythrobacter aquimixticola sp. nov., isolated from the junction between the ocean and a freshwater spring.</title>
        <authorList>
            <person name="Park S."/>
            <person name="Jung Y.T."/>
            <person name="Choi S.J."/>
            <person name="Yoon J.H."/>
        </authorList>
    </citation>
    <scope>NUCLEOTIDE SEQUENCE [LARGE SCALE GENOMIC DNA]</scope>
    <source>
        <strain evidence="2 3">JSSK-14</strain>
    </source>
</reference>
<feature type="signal peptide" evidence="1">
    <location>
        <begin position="1"/>
        <end position="29"/>
    </location>
</feature>
<proteinExistence type="predicted"/>
<keyword evidence="3" id="KW-1185">Reference proteome</keyword>
<evidence type="ECO:0000313" key="3">
    <source>
        <dbReference type="Proteomes" id="UP000285232"/>
    </source>
</evidence>
<gene>
    <name evidence="2" type="ORF">D6201_02650</name>
</gene>
<dbReference type="EMBL" id="RAHX01000001">
    <property type="protein sequence ID" value="RJY08403.1"/>
    <property type="molecule type" value="Genomic_DNA"/>
</dbReference>
<evidence type="ECO:0000256" key="1">
    <source>
        <dbReference type="SAM" id="SignalP"/>
    </source>
</evidence>